<sequence>MTTRTTESGGGPPASVYGITRPGLADAEEAVRRLRGDTSRLWSQLLQRANLTGTEADRDSLDRLIAVMADTDPVLGLCAQALRIRAETYDKLSAAHAVIRSAE</sequence>
<reference evidence="2 3" key="1">
    <citation type="submission" date="2020-08" db="EMBL/GenBank/DDBJ databases">
        <title>Sequencing the genomes of 1000 actinobacteria strains.</title>
        <authorList>
            <person name="Klenk H.-P."/>
        </authorList>
    </citation>
    <scope>NUCLEOTIDE SEQUENCE [LARGE SCALE GENOMIC DNA]</scope>
    <source>
        <strain evidence="2 3">DSM 45809</strain>
    </source>
</reference>
<dbReference type="AlphaFoldDB" id="A0A7W7MBK6"/>
<dbReference type="Proteomes" id="UP000546162">
    <property type="component" value="Unassembled WGS sequence"/>
</dbReference>
<evidence type="ECO:0000256" key="1">
    <source>
        <dbReference type="SAM" id="MobiDB-lite"/>
    </source>
</evidence>
<feature type="region of interest" description="Disordered" evidence="1">
    <location>
        <begin position="1"/>
        <end position="20"/>
    </location>
</feature>
<evidence type="ECO:0000313" key="2">
    <source>
        <dbReference type="EMBL" id="MBB4743910.1"/>
    </source>
</evidence>
<keyword evidence="3" id="KW-1185">Reference proteome</keyword>
<proteinExistence type="predicted"/>
<dbReference type="RefSeq" id="WP_185044145.1">
    <property type="nucleotide sequence ID" value="NZ_BAABFG010000005.1"/>
</dbReference>
<gene>
    <name evidence="2" type="ORF">BJY16_007369</name>
</gene>
<accession>A0A7W7MBK6</accession>
<protein>
    <submittedName>
        <fullName evidence="2">DNA-binding PadR family transcriptional regulator</fullName>
    </submittedName>
</protein>
<name>A0A7W7MBK6_9ACTN</name>
<evidence type="ECO:0000313" key="3">
    <source>
        <dbReference type="Proteomes" id="UP000546162"/>
    </source>
</evidence>
<dbReference type="GO" id="GO:0003677">
    <property type="term" value="F:DNA binding"/>
    <property type="evidence" value="ECO:0007669"/>
    <property type="project" value="UniProtKB-KW"/>
</dbReference>
<keyword evidence="2" id="KW-0238">DNA-binding</keyword>
<dbReference type="EMBL" id="JACHNB010000001">
    <property type="protein sequence ID" value="MBB4743910.1"/>
    <property type="molecule type" value="Genomic_DNA"/>
</dbReference>
<comment type="caution">
    <text evidence="2">The sequence shown here is derived from an EMBL/GenBank/DDBJ whole genome shotgun (WGS) entry which is preliminary data.</text>
</comment>
<organism evidence="2 3">
    <name type="scientific">Actinoplanes octamycinicus</name>
    <dbReference type="NCBI Taxonomy" id="135948"/>
    <lineage>
        <taxon>Bacteria</taxon>
        <taxon>Bacillati</taxon>
        <taxon>Actinomycetota</taxon>
        <taxon>Actinomycetes</taxon>
        <taxon>Micromonosporales</taxon>
        <taxon>Micromonosporaceae</taxon>
        <taxon>Actinoplanes</taxon>
    </lineage>
</organism>